<dbReference type="InterPro" id="IPR012677">
    <property type="entry name" value="Nucleotide-bd_a/b_plait_sf"/>
</dbReference>
<accession>A0A9J2PY25</accession>
<dbReference type="GO" id="GO:0045202">
    <property type="term" value="C:synapse"/>
    <property type="evidence" value="ECO:0007669"/>
    <property type="project" value="TreeGrafter"/>
</dbReference>
<dbReference type="GO" id="GO:0043022">
    <property type="term" value="F:ribosome binding"/>
    <property type="evidence" value="ECO:0007669"/>
    <property type="project" value="TreeGrafter"/>
</dbReference>
<evidence type="ECO:0000313" key="6">
    <source>
        <dbReference type="Proteomes" id="UP000036681"/>
    </source>
</evidence>
<name>A0A9J2PY25_ASCLU</name>
<dbReference type="SMART" id="SM00360">
    <property type="entry name" value="RRM"/>
    <property type="match status" value="2"/>
</dbReference>
<evidence type="ECO:0000256" key="1">
    <source>
        <dbReference type="ARBA" id="ARBA00022884"/>
    </source>
</evidence>
<dbReference type="Proteomes" id="UP000036681">
    <property type="component" value="Unplaced"/>
</dbReference>
<dbReference type="InterPro" id="IPR000504">
    <property type="entry name" value="RRM_dom"/>
</dbReference>
<reference evidence="7" key="1">
    <citation type="submission" date="2023-03" db="UniProtKB">
        <authorList>
            <consortium name="WormBaseParasite"/>
        </authorList>
    </citation>
    <scope>IDENTIFICATION</scope>
</reference>
<dbReference type="GO" id="GO:2000766">
    <property type="term" value="P:negative regulation of cytoplasmic translation"/>
    <property type="evidence" value="ECO:0007669"/>
    <property type="project" value="TreeGrafter"/>
</dbReference>
<feature type="domain" description="RRM" evidence="5">
    <location>
        <begin position="361"/>
        <end position="442"/>
    </location>
</feature>
<dbReference type="Pfam" id="PF16366">
    <property type="entry name" value="CEBP_ZZ"/>
    <property type="match status" value="1"/>
</dbReference>
<dbReference type="CDD" id="cd19757">
    <property type="entry name" value="Bbox1"/>
    <property type="match status" value="1"/>
</dbReference>
<evidence type="ECO:0000313" key="7">
    <source>
        <dbReference type="WBParaSite" id="ALUE_0001484701-mRNA-1"/>
    </source>
</evidence>
<dbReference type="SUPFAM" id="SSF54928">
    <property type="entry name" value="RNA-binding domain, RBD"/>
    <property type="match status" value="1"/>
</dbReference>
<dbReference type="FunFam" id="3.30.70.330:FF:000483">
    <property type="entry name" value="Cytoplasmic polyadenylation element-binding protein 2"/>
    <property type="match status" value="1"/>
</dbReference>
<dbReference type="GO" id="GO:0005737">
    <property type="term" value="C:cytoplasm"/>
    <property type="evidence" value="ECO:0007669"/>
    <property type="project" value="TreeGrafter"/>
</dbReference>
<feature type="region of interest" description="Disordered" evidence="4">
    <location>
        <begin position="611"/>
        <end position="637"/>
    </location>
</feature>
<evidence type="ECO:0000256" key="3">
    <source>
        <dbReference type="PROSITE-ProRule" id="PRU00176"/>
    </source>
</evidence>
<dbReference type="PROSITE" id="PS50102">
    <property type="entry name" value="RRM"/>
    <property type="match status" value="2"/>
</dbReference>
<dbReference type="Pfam" id="PF16367">
    <property type="entry name" value="RRM_7"/>
    <property type="match status" value="1"/>
</dbReference>
<dbReference type="InterPro" id="IPR035979">
    <property type="entry name" value="RBD_domain_sf"/>
</dbReference>
<dbReference type="GO" id="GO:0005634">
    <property type="term" value="C:nucleus"/>
    <property type="evidence" value="ECO:0007669"/>
    <property type="project" value="TreeGrafter"/>
</dbReference>
<dbReference type="WBParaSite" id="ALUE_0001484701-mRNA-1">
    <property type="protein sequence ID" value="ALUE_0001484701-mRNA-1"/>
    <property type="gene ID" value="ALUE_0001484701"/>
</dbReference>
<evidence type="ECO:0000259" key="5">
    <source>
        <dbReference type="PROSITE" id="PS50102"/>
    </source>
</evidence>
<protein>
    <recommendedName>
        <fullName evidence="2">Cytoplasmic polyadenylation element-binding protein 3</fullName>
    </recommendedName>
</protein>
<evidence type="ECO:0000256" key="2">
    <source>
        <dbReference type="ARBA" id="ARBA00070027"/>
    </source>
</evidence>
<dbReference type="GO" id="GO:0000900">
    <property type="term" value="F:mRNA regulatory element binding translation repressor activity"/>
    <property type="evidence" value="ECO:0007669"/>
    <property type="project" value="TreeGrafter"/>
</dbReference>
<dbReference type="GO" id="GO:0008135">
    <property type="term" value="F:translation factor activity, RNA binding"/>
    <property type="evidence" value="ECO:0007669"/>
    <property type="project" value="TreeGrafter"/>
</dbReference>
<dbReference type="InterPro" id="IPR034819">
    <property type="entry name" value="CPEB"/>
</dbReference>
<evidence type="ECO:0000256" key="4">
    <source>
        <dbReference type="SAM" id="MobiDB-lite"/>
    </source>
</evidence>
<organism evidence="6 7">
    <name type="scientific">Ascaris lumbricoides</name>
    <name type="common">Giant roundworm</name>
    <dbReference type="NCBI Taxonomy" id="6252"/>
    <lineage>
        <taxon>Eukaryota</taxon>
        <taxon>Metazoa</taxon>
        <taxon>Ecdysozoa</taxon>
        <taxon>Nematoda</taxon>
        <taxon>Chromadorea</taxon>
        <taxon>Rhabditida</taxon>
        <taxon>Spirurina</taxon>
        <taxon>Ascaridomorpha</taxon>
        <taxon>Ascaridoidea</taxon>
        <taxon>Ascarididae</taxon>
        <taxon>Ascaris</taxon>
    </lineage>
</organism>
<dbReference type="FunFam" id="3.30.70.330:FF:000677">
    <property type="entry name" value="Cytoplasmic polyadenylation element-binding protein 3"/>
    <property type="match status" value="1"/>
</dbReference>
<feature type="domain" description="RRM" evidence="5">
    <location>
        <begin position="238"/>
        <end position="339"/>
    </location>
</feature>
<dbReference type="GO" id="GO:0003730">
    <property type="term" value="F:mRNA 3'-UTR binding"/>
    <property type="evidence" value="ECO:0007669"/>
    <property type="project" value="InterPro"/>
</dbReference>
<dbReference type="PANTHER" id="PTHR12566:SF9">
    <property type="entry name" value="CYTOPLASMIC POLYADENYLATION ELEMENT-BINDING PROTEIN 1"/>
    <property type="match status" value="1"/>
</dbReference>
<dbReference type="AlphaFoldDB" id="A0A9J2PY25"/>
<proteinExistence type="predicted"/>
<keyword evidence="6" id="KW-1185">Reference proteome</keyword>
<dbReference type="InterPro" id="IPR038446">
    <property type="entry name" value="CEBP_ZZ_sf"/>
</dbReference>
<dbReference type="Gene3D" id="4.10.640.40">
    <property type="entry name" value="Cytoplasmic polyadenylation element-binding protein, ZZ domain"/>
    <property type="match status" value="1"/>
</dbReference>
<dbReference type="InterPro" id="IPR032296">
    <property type="entry name" value="CEBP_ZZ"/>
</dbReference>
<keyword evidence="1 3" id="KW-0694">RNA-binding</keyword>
<dbReference type="GO" id="GO:0043005">
    <property type="term" value="C:neuron projection"/>
    <property type="evidence" value="ECO:0007669"/>
    <property type="project" value="TreeGrafter"/>
</dbReference>
<dbReference type="Gene3D" id="3.30.70.330">
    <property type="match status" value="2"/>
</dbReference>
<dbReference type="PANTHER" id="PTHR12566">
    <property type="entry name" value="CYTOPLASMIC POLYADENYLATION ELEMENT BINDING PROTEIN CPEB"/>
    <property type="match status" value="1"/>
</dbReference>
<sequence>MREEKCVCAAQPQRSIAGARYFFTEHLRIASRGRKIIKQIRLILIAFTVTKKTGPCFPNDAYFSRFKCNETIRNSRGIPKRCIRKVMDSELAVPNAKRGHYKSVGLKNRAPLTTMRWNRRLHDQVVVPLYDDAVSNDYNEQLHQQYTQQVHAYVSNGNPRVVLPTAVFRAPQNAITMHPIDGQYQPAYDQVMKNAFAQPQAYGLVAMNQTYQPQAHGVPRIWNGELSPRTYDNPLFSCKIFVGGIPWDITEQALREEFGRYGTCHVEWPSREPHPLLHSTKGPSQRAKATGYVYIVFEHEASVKKLMQECSKELGSAGECYFRIRRSRGENVEERQVQVIPWVVSDAVYTQSCPSPIESKMTVFVGALHGMLTAKVLFSIMADVYGNVISVEIDTDKYKYPIGSGRVTFSSSASYFRAVDSGFLEIKTSKFSKRIQIDPYLEYSKCSLCGSARGPYFCREKSCFKYYCLQCWQVRHDSAGPYGVHRALMRKSRRLSRFEVMDEDRHGSFMIGYPTVATQNNGCLIYRCGGVHQGNEKYASAQLSVIATPTQPAAWMTPRYANPGIAQNIYCHCKGEVANRTIQASMQNCIHSGASVTRSLKDSAKEQHVGTQSSFSGCSSENVDSVMSASSGSPGCF</sequence>